<evidence type="ECO:0000256" key="5">
    <source>
        <dbReference type="PIRSR" id="PIRSR608356-50"/>
    </source>
</evidence>
<dbReference type="PROSITE" id="PS50055">
    <property type="entry name" value="TYR_PHOSPHATASE_PTP"/>
    <property type="match status" value="1"/>
</dbReference>
<dbReference type="Pfam" id="PF00102">
    <property type="entry name" value="Y_phosphatase"/>
    <property type="match status" value="1"/>
</dbReference>
<dbReference type="GO" id="GO:0007165">
    <property type="term" value="P:signal transduction"/>
    <property type="evidence" value="ECO:0007669"/>
    <property type="project" value="TreeGrafter"/>
</dbReference>
<dbReference type="EC" id="3.1.3.48" evidence="1"/>
<evidence type="ECO:0000259" key="10">
    <source>
        <dbReference type="PROSITE" id="PS50056"/>
    </source>
</evidence>
<dbReference type="PANTHER" id="PTHR46198">
    <property type="entry name" value="PROTEIN-TYROSINE-PHOSPHATASE"/>
    <property type="match status" value="1"/>
</dbReference>
<feature type="chain" id="PRO_5035231653" description="protein-tyrosine-phosphatase" evidence="8">
    <location>
        <begin position="27"/>
        <end position="971"/>
    </location>
</feature>
<evidence type="ECO:0000256" key="4">
    <source>
        <dbReference type="ARBA" id="ARBA00022912"/>
    </source>
</evidence>
<evidence type="ECO:0000313" key="11">
    <source>
        <dbReference type="EMBL" id="CAH0112653.1"/>
    </source>
</evidence>
<dbReference type="Proteomes" id="UP000789390">
    <property type="component" value="Unassembled WGS sequence"/>
</dbReference>
<evidence type="ECO:0000256" key="7">
    <source>
        <dbReference type="SAM" id="Phobius"/>
    </source>
</evidence>
<sequence>MKTTDLMMRIEWIVGLLGLVCWMTAGQEIQPDEITTEWFTTDAPVTMMSALDVIRPADREATALPPNDLRARILFNAEFEDDASQLAASQSGSTSPVGSTQLDNSLRSSTNNNNNDWTPIVWASTRLPLSSSSTLPQATPLPSPVRQTVAPAAGPSTLIIRPTPLLRPVPTILATPGRVPTPSSTERMISSSIRPSSSSTEAPIVSLPPISFQSSIVHFDLQDASSGPNFTFIADPPQVNNDSIPVNQTAPLILADNSSLPAIILQNVRAEDDNVTLIATEQQPVQIEEKSIVNITKESIPVNETILNETIVPFKNSTANVTADEDNIVVTDDVMGNSSFVTQSSDNETMTIDEQLTREEEILTTPIEEDNSMTTDLSTSLNNDTNSFSATDEGNITTFVLLSTTDMPLPSTSLKAASVSTSVVTTTVTSQPDDEWLESTTDQELGNGNRQESGRSTTSTTLSALSSGLATLFPALTRPPSTTVIPTEINTKPITTTTPPPPPTTTTHKATTTTSSIIFPSSSGWTIAPQQAPPTPSIPHFVNPQSAGWPTHNPHATFHGTSNNFHGPTTTEYFPDNEWPSTEGSQADDYDSTTTIVAISVSIAVILCLAIAILLLLVLRRRRARAVQGTCQPARMDAYSLDNVSQSNTWQRGKVRNSLRASKRSYCNQAFDDSTVFSVPLTAAQLALYMEKPITSIEAEFRNIATSTVRIDELPAGVESKNRYANVLPVPETRVHIRVQDNQPMDTIEQYINANYIKGPKEESQYYIACQGPMEETVQDFWQMIWENQCKIIIQLTDMSENGVARCAEYLPPSEVLDCHRLYGDYQVTLKSRELRDNYVTSHIQLKRMEDNLVRDITHLWYSSWPATGVPDDGKTIVSLLLEARKGLSKEHKSPMVVHCSPGTGRTGAVLAIDVCMRHLDSSRSIDIPRSVHRLRQDRAGCVQTGEQYAFVHKSVNYYASQLSNAALDSL</sequence>
<gene>
    <name evidence="11" type="ORF">DGAL_LOCUS16422</name>
</gene>
<evidence type="ECO:0000256" key="3">
    <source>
        <dbReference type="ARBA" id="ARBA00022801"/>
    </source>
</evidence>
<dbReference type="AlphaFoldDB" id="A0A8J2WPN4"/>
<dbReference type="CDD" id="cd00047">
    <property type="entry name" value="PTPc"/>
    <property type="match status" value="1"/>
</dbReference>
<dbReference type="GO" id="GO:0030054">
    <property type="term" value="C:cell junction"/>
    <property type="evidence" value="ECO:0007669"/>
    <property type="project" value="TreeGrafter"/>
</dbReference>
<keyword evidence="2" id="KW-0597">Phosphoprotein</keyword>
<dbReference type="InterPro" id="IPR016130">
    <property type="entry name" value="Tyr_Pase_AS"/>
</dbReference>
<feature type="region of interest" description="Disordered" evidence="6">
    <location>
        <begin position="426"/>
        <end position="462"/>
    </location>
</feature>
<dbReference type="GO" id="GO:0005829">
    <property type="term" value="C:cytosol"/>
    <property type="evidence" value="ECO:0007669"/>
    <property type="project" value="TreeGrafter"/>
</dbReference>
<dbReference type="SMART" id="SM00404">
    <property type="entry name" value="PTPc_motif"/>
    <property type="match status" value="1"/>
</dbReference>
<feature type="region of interest" description="Disordered" evidence="6">
    <location>
        <begin position="364"/>
        <end position="390"/>
    </location>
</feature>
<protein>
    <recommendedName>
        <fullName evidence="1">protein-tyrosine-phosphatase</fullName>
        <ecNumber evidence="1">3.1.3.48</ecNumber>
    </recommendedName>
</protein>
<feature type="transmembrane region" description="Helical" evidence="7">
    <location>
        <begin position="596"/>
        <end position="619"/>
    </location>
</feature>
<dbReference type="InterPro" id="IPR008356">
    <property type="entry name" value="Tyr_Pase_KIM-con"/>
</dbReference>
<evidence type="ECO:0000259" key="9">
    <source>
        <dbReference type="PROSITE" id="PS50055"/>
    </source>
</evidence>
<dbReference type="InterPro" id="IPR003595">
    <property type="entry name" value="Tyr_Pase_cat"/>
</dbReference>
<comment type="caution">
    <text evidence="11">The sequence shown here is derived from an EMBL/GenBank/DDBJ whole genome shotgun (WGS) entry which is preliminary data.</text>
</comment>
<keyword evidence="8" id="KW-0732">Signal</keyword>
<evidence type="ECO:0000256" key="8">
    <source>
        <dbReference type="SAM" id="SignalP"/>
    </source>
</evidence>
<proteinExistence type="predicted"/>
<dbReference type="InterPro" id="IPR029021">
    <property type="entry name" value="Prot-tyrosine_phosphatase-like"/>
</dbReference>
<keyword evidence="3" id="KW-0378">Hydrolase</keyword>
<dbReference type="PRINTS" id="PR00700">
    <property type="entry name" value="PRTYPHPHTASE"/>
</dbReference>
<accession>A0A8J2WPN4</accession>
<dbReference type="InterPro" id="IPR000387">
    <property type="entry name" value="Tyr_Pase_dom"/>
</dbReference>
<dbReference type="EMBL" id="CAKKLH010000329">
    <property type="protein sequence ID" value="CAH0112653.1"/>
    <property type="molecule type" value="Genomic_DNA"/>
</dbReference>
<dbReference type="SUPFAM" id="SSF52799">
    <property type="entry name" value="(Phosphotyrosine protein) phosphatases II"/>
    <property type="match status" value="1"/>
</dbReference>
<dbReference type="GO" id="GO:0019901">
    <property type="term" value="F:protein kinase binding"/>
    <property type="evidence" value="ECO:0007669"/>
    <property type="project" value="TreeGrafter"/>
</dbReference>
<feature type="signal peptide" evidence="8">
    <location>
        <begin position="1"/>
        <end position="26"/>
    </location>
</feature>
<keyword evidence="7" id="KW-0472">Membrane</keyword>
<dbReference type="OrthoDB" id="5794147at2759"/>
<evidence type="ECO:0000256" key="6">
    <source>
        <dbReference type="SAM" id="MobiDB-lite"/>
    </source>
</evidence>
<feature type="compositionally biased region" description="Low complexity" evidence="6">
    <location>
        <begin position="189"/>
        <end position="199"/>
    </location>
</feature>
<reference evidence="11" key="1">
    <citation type="submission" date="2021-11" db="EMBL/GenBank/DDBJ databases">
        <authorList>
            <person name="Schell T."/>
        </authorList>
    </citation>
    <scope>NUCLEOTIDE SEQUENCE</scope>
    <source>
        <strain evidence="11">M5</strain>
    </source>
</reference>
<dbReference type="InterPro" id="IPR000242">
    <property type="entry name" value="PTP_cat"/>
</dbReference>
<dbReference type="PROSITE" id="PS50056">
    <property type="entry name" value="TYR_PHOSPHATASE_2"/>
    <property type="match status" value="1"/>
</dbReference>
<evidence type="ECO:0000256" key="2">
    <source>
        <dbReference type="ARBA" id="ARBA00022553"/>
    </source>
</evidence>
<feature type="compositionally biased region" description="Polar residues" evidence="6">
    <location>
        <begin position="86"/>
        <end position="110"/>
    </location>
</feature>
<dbReference type="Gene3D" id="3.90.190.10">
    <property type="entry name" value="Protein tyrosine phosphatase superfamily"/>
    <property type="match status" value="1"/>
</dbReference>
<organism evidence="11 12">
    <name type="scientific">Daphnia galeata</name>
    <dbReference type="NCBI Taxonomy" id="27404"/>
    <lineage>
        <taxon>Eukaryota</taxon>
        <taxon>Metazoa</taxon>
        <taxon>Ecdysozoa</taxon>
        <taxon>Arthropoda</taxon>
        <taxon>Crustacea</taxon>
        <taxon>Branchiopoda</taxon>
        <taxon>Diplostraca</taxon>
        <taxon>Cladocera</taxon>
        <taxon>Anomopoda</taxon>
        <taxon>Daphniidae</taxon>
        <taxon>Daphnia</taxon>
    </lineage>
</organism>
<dbReference type="GO" id="GO:0005886">
    <property type="term" value="C:plasma membrane"/>
    <property type="evidence" value="ECO:0007669"/>
    <property type="project" value="TreeGrafter"/>
</dbReference>
<name>A0A8J2WPN4_9CRUS</name>
<keyword evidence="7" id="KW-0812">Transmembrane</keyword>
<evidence type="ECO:0000313" key="12">
    <source>
        <dbReference type="Proteomes" id="UP000789390"/>
    </source>
</evidence>
<feature type="compositionally biased region" description="Polar residues" evidence="6">
    <location>
        <begin position="372"/>
        <end position="390"/>
    </location>
</feature>
<dbReference type="GO" id="GO:0048666">
    <property type="term" value="P:neuron development"/>
    <property type="evidence" value="ECO:0007669"/>
    <property type="project" value="UniProtKB-ARBA"/>
</dbReference>
<feature type="domain" description="Tyrosine specific protein phosphatases" evidence="10">
    <location>
        <begin position="875"/>
        <end position="950"/>
    </location>
</feature>
<dbReference type="GO" id="GO:0004725">
    <property type="term" value="F:protein tyrosine phosphatase activity"/>
    <property type="evidence" value="ECO:0007669"/>
    <property type="project" value="UniProtKB-EC"/>
</dbReference>
<dbReference type="PANTHER" id="PTHR46198:SF4">
    <property type="entry name" value="PROTEIN-TYROSINE-PHOSPHATASE"/>
    <property type="match status" value="1"/>
</dbReference>
<feature type="region of interest" description="Disordered" evidence="6">
    <location>
        <begin position="477"/>
        <end position="510"/>
    </location>
</feature>
<keyword evidence="4" id="KW-0904">Protein phosphatase</keyword>
<feature type="compositionally biased region" description="Low complexity" evidence="6">
    <location>
        <begin position="485"/>
        <end position="497"/>
    </location>
</feature>
<feature type="region of interest" description="Disordered" evidence="6">
    <location>
        <begin position="85"/>
        <end position="117"/>
    </location>
</feature>
<feature type="active site" description="Phosphocysteine intermediate" evidence="5">
    <location>
        <position position="900"/>
    </location>
</feature>
<feature type="domain" description="Tyrosine-protein phosphatase" evidence="9">
    <location>
        <begin position="721"/>
        <end position="959"/>
    </location>
</feature>
<dbReference type="SMART" id="SM00194">
    <property type="entry name" value="PTPc"/>
    <property type="match status" value="1"/>
</dbReference>
<feature type="region of interest" description="Disordered" evidence="6">
    <location>
        <begin position="171"/>
        <end position="201"/>
    </location>
</feature>
<feature type="compositionally biased region" description="Polar residues" evidence="6">
    <location>
        <begin position="438"/>
        <end position="455"/>
    </location>
</feature>
<dbReference type="PROSITE" id="PS00383">
    <property type="entry name" value="TYR_PHOSPHATASE_1"/>
    <property type="match status" value="1"/>
</dbReference>
<keyword evidence="7" id="KW-1133">Transmembrane helix</keyword>
<keyword evidence="12" id="KW-1185">Reference proteome</keyword>
<evidence type="ECO:0000256" key="1">
    <source>
        <dbReference type="ARBA" id="ARBA00013064"/>
    </source>
</evidence>